<reference evidence="2 3" key="1">
    <citation type="submission" date="2021-08" db="EMBL/GenBank/DDBJ databases">
        <title>Draft Genome Sequence of Phanerochaete sordida strain YK-624.</title>
        <authorList>
            <person name="Mori T."/>
            <person name="Dohra H."/>
            <person name="Suzuki T."/>
            <person name="Kawagishi H."/>
            <person name="Hirai H."/>
        </authorList>
    </citation>
    <scope>NUCLEOTIDE SEQUENCE [LARGE SCALE GENOMIC DNA]</scope>
    <source>
        <strain evidence="2 3">YK-624</strain>
    </source>
</reference>
<organism evidence="2 3">
    <name type="scientific">Phanerochaete sordida</name>
    <dbReference type="NCBI Taxonomy" id="48140"/>
    <lineage>
        <taxon>Eukaryota</taxon>
        <taxon>Fungi</taxon>
        <taxon>Dikarya</taxon>
        <taxon>Basidiomycota</taxon>
        <taxon>Agaricomycotina</taxon>
        <taxon>Agaricomycetes</taxon>
        <taxon>Polyporales</taxon>
        <taxon>Phanerochaetaceae</taxon>
        <taxon>Phanerochaete</taxon>
    </lineage>
</organism>
<evidence type="ECO:0000313" key="3">
    <source>
        <dbReference type="Proteomes" id="UP000703269"/>
    </source>
</evidence>
<gene>
    <name evidence="2" type="ORF">PsYK624_165940</name>
</gene>
<proteinExistence type="predicted"/>
<comment type="caution">
    <text evidence="2">The sequence shown here is derived from an EMBL/GenBank/DDBJ whole genome shotgun (WGS) entry which is preliminary data.</text>
</comment>
<feature type="compositionally biased region" description="Basic and acidic residues" evidence="1">
    <location>
        <begin position="521"/>
        <end position="534"/>
    </location>
</feature>
<feature type="region of interest" description="Disordered" evidence="1">
    <location>
        <begin position="492"/>
        <end position="534"/>
    </location>
</feature>
<dbReference type="EMBL" id="BPQB01000145">
    <property type="protein sequence ID" value="GJF00309.1"/>
    <property type="molecule type" value="Genomic_DNA"/>
</dbReference>
<dbReference type="AlphaFoldDB" id="A0A9P3GR45"/>
<evidence type="ECO:0000256" key="1">
    <source>
        <dbReference type="SAM" id="MobiDB-lite"/>
    </source>
</evidence>
<evidence type="ECO:0008006" key="4">
    <source>
        <dbReference type="Google" id="ProtNLM"/>
    </source>
</evidence>
<accession>A0A9P3GR45</accession>
<name>A0A9P3GR45_9APHY</name>
<keyword evidence="3" id="KW-1185">Reference proteome</keyword>
<sequence>MPPVTGADLPSEVIANILSNFAILAWDNVNKYRSWKQGLVASSLVCRYWSECIRPALFEDITSRDASDLSFIEGIVYSPQFNNSSLNGAIKYLRAKHYFPPLPQPWLHHLHSLMAHLPQTEFWCYVKRETRASQLSVPVRWPPFAALPRVPPSFYSLRLSVIRIIGSELKSTTELARLVDSFPAVQECYFSQLKFIDPSPIIRARRIPRKVPRALGICVISECADVPISAQARLALDLLAAAPRQGLAAEDPQWSALLDTLLALVPSGFRGARMDLYQSGGAPLDGRAPGRVVLGFSETDTPDDDQLTANVWVERARATLTRAGDAPAYVSKISLTASFASAEDGHPPSFDGFQEAVDLARFEELWFYVRAGNAQDEAGMQTLVRSLLRREQLTWALDRGVLWLSLCAIINGKVREWGDIAYIDRRTLLSAPAGRSVPIIDATPPTLDNNEHAEHLSLFFEDKRADYLRRLPALRIERAKAKARLLEETSELPANQVTAVPAPHTTAGEGAGGNETEERDADALCGDKDEDGGR</sequence>
<evidence type="ECO:0000313" key="2">
    <source>
        <dbReference type="EMBL" id="GJF00309.1"/>
    </source>
</evidence>
<dbReference type="Proteomes" id="UP000703269">
    <property type="component" value="Unassembled WGS sequence"/>
</dbReference>
<protein>
    <recommendedName>
        <fullName evidence="4">F-box domain-containing protein</fullName>
    </recommendedName>
</protein>